<feature type="region of interest" description="Disordered" evidence="1">
    <location>
        <begin position="698"/>
        <end position="753"/>
    </location>
</feature>
<gene>
    <name evidence="3" type="ORF">BU16DRAFT_544747</name>
</gene>
<dbReference type="GO" id="GO:0008017">
    <property type="term" value="F:microtubule binding"/>
    <property type="evidence" value="ECO:0007669"/>
    <property type="project" value="TreeGrafter"/>
</dbReference>
<dbReference type="GO" id="GO:0051225">
    <property type="term" value="P:spindle assembly"/>
    <property type="evidence" value="ECO:0007669"/>
    <property type="project" value="InterPro"/>
</dbReference>
<feature type="compositionally biased region" description="Polar residues" evidence="1">
    <location>
        <begin position="646"/>
        <end position="658"/>
    </location>
</feature>
<name>A0A6A6QD16_9PEZI</name>
<feature type="compositionally biased region" description="Basic and acidic residues" evidence="1">
    <location>
        <begin position="659"/>
        <end position="679"/>
    </location>
</feature>
<dbReference type="PANTHER" id="PTHR16151">
    <property type="entry name" value="HAUS AUGMIN-LIKE COMPLEX SUBUNIT 6"/>
    <property type="match status" value="1"/>
</dbReference>
<feature type="compositionally biased region" description="Basic and acidic residues" evidence="1">
    <location>
        <begin position="436"/>
        <end position="450"/>
    </location>
</feature>
<protein>
    <recommendedName>
        <fullName evidence="2">HAUS augmin-like complex subunit 6 N-terminal domain-containing protein</fullName>
    </recommendedName>
</protein>
<feature type="region of interest" description="Disordered" evidence="1">
    <location>
        <begin position="479"/>
        <end position="551"/>
    </location>
</feature>
<dbReference type="EMBL" id="MU004199">
    <property type="protein sequence ID" value="KAF2489357.1"/>
    <property type="molecule type" value="Genomic_DNA"/>
</dbReference>
<evidence type="ECO:0000313" key="4">
    <source>
        <dbReference type="Proteomes" id="UP000799750"/>
    </source>
</evidence>
<evidence type="ECO:0000256" key="1">
    <source>
        <dbReference type="SAM" id="MobiDB-lite"/>
    </source>
</evidence>
<evidence type="ECO:0000313" key="3">
    <source>
        <dbReference type="EMBL" id="KAF2489357.1"/>
    </source>
</evidence>
<dbReference type="Proteomes" id="UP000799750">
    <property type="component" value="Unassembled WGS sequence"/>
</dbReference>
<feature type="compositionally biased region" description="Acidic residues" evidence="1">
    <location>
        <begin position="712"/>
        <end position="732"/>
    </location>
</feature>
<accession>A0A6A6QD16</accession>
<feature type="compositionally biased region" description="Pro residues" evidence="1">
    <location>
        <begin position="529"/>
        <end position="545"/>
    </location>
</feature>
<dbReference type="GO" id="GO:0070652">
    <property type="term" value="C:HAUS complex"/>
    <property type="evidence" value="ECO:0007669"/>
    <property type="project" value="InterPro"/>
</dbReference>
<organism evidence="3 4">
    <name type="scientific">Lophium mytilinum</name>
    <dbReference type="NCBI Taxonomy" id="390894"/>
    <lineage>
        <taxon>Eukaryota</taxon>
        <taxon>Fungi</taxon>
        <taxon>Dikarya</taxon>
        <taxon>Ascomycota</taxon>
        <taxon>Pezizomycotina</taxon>
        <taxon>Dothideomycetes</taxon>
        <taxon>Pleosporomycetidae</taxon>
        <taxon>Mytilinidiales</taxon>
        <taxon>Mytilinidiaceae</taxon>
        <taxon>Lophium</taxon>
    </lineage>
</organism>
<proteinExistence type="predicted"/>
<evidence type="ECO:0000259" key="2">
    <source>
        <dbReference type="Pfam" id="PF14661"/>
    </source>
</evidence>
<dbReference type="OrthoDB" id="5575722at2759"/>
<dbReference type="PANTHER" id="PTHR16151:SF2">
    <property type="entry name" value="HAUS AUGMIN-LIKE COMPLEX SUBUNIT 6"/>
    <property type="match status" value="1"/>
</dbReference>
<reference evidence="3" key="1">
    <citation type="journal article" date="2020" name="Stud. Mycol.">
        <title>101 Dothideomycetes genomes: a test case for predicting lifestyles and emergence of pathogens.</title>
        <authorList>
            <person name="Haridas S."/>
            <person name="Albert R."/>
            <person name="Binder M."/>
            <person name="Bloem J."/>
            <person name="Labutti K."/>
            <person name="Salamov A."/>
            <person name="Andreopoulos B."/>
            <person name="Baker S."/>
            <person name="Barry K."/>
            <person name="Bills G."/>
            <person name="Bluhm B."/>
            <person name="Cannon C."/>
            <person name="Castanera R."/>
            <person name="Culley D."/>
            <person name="Daum C."/>
            <person name="Ezra D."/>
            <person name="Gonzalez J."/>
            <person name="Henrissat B."/>
            <person name="Kuo A."/>
            <person name="Liang C."/>
            <person name="Lipzen A."/>
            <person name="Lutzoni F."/>
            <person name="Magnuson J."/>
            <person name="Mondo S."/>
            <person name="Nolan M."/>
            <person name="Ohm R."/>
            <person name="Pangilinan J."/>
            <person name="Park H.-J."/>
            <person name="Ramirez L."/>
            <person name="Alfaro M."/>
            <person name="Sun H."/>
            <person name="Tritt A."/>
            <person name="Yoshinaga Y."/>
            <person name="Zwiers L.-H."/>
            <person name="Turgeon B."/>
            <person name="Goodwin S."/>
            <person name="Spatafora J."/>
            <person name="Crous P."/>
            <person name="Grigoriev I."/>
        </authorList>
    </citation>
    <scope>NUCLEOTIDE SEQUENCE</scope>
    <source>
        <strain evidence="3">CBS 269.34</strain>
    </source>
</reference>
<dbReference type="AlphaFoldDB" id="A0A6A6QD16"/>
<dbReference type="GO" id="GO:1990498">
    <property type="term" value="C:mitotic spindle microtubule"/>
    <property type="evidence" value="ECO:0007669"/>
    <property type="project" value="TreeGrafter"/>
</dbReference>
<feature type="compositionally biased region" description="Basic and acidic residues" evidence="1">
    <location>
        <begin position="339"/>
        <end position="357"/>
    </location>
</feature>
<dbReference type="Pfam" id="PF14661">
    <property type="entry name" value="HAUS6_N"/>
    <property type="match status" value="1"/>
</dbReference>
<feature type="region of interest" description="Disordered" evidence="1">
    <location>
        <begin position="407"/>
        <end position="467"/>
    </location>
</feature>
<dbReference type="InterPro" id="IPR028163">
    <property type="entry name" value="HAUS_6_N"/>
</dbReference>
<feature type="region of interest" description="Disordered" evidence="1">
    <location>
        <begin position="339"/>
        <end position="364"/>
    </location>
</feature>
<feature type="domain" description="HAUS augmin-like complex subunit 6 N-terminal" evidence="2">
    <location>
        <begin position="39"/>
        <end position="270"/>
    </location>
</feature>
<feature type="region of interest" description="Disordered" evidence="1">
    <location>
        <begin position="624"/>
        <end position="679"/>
    </location>
</feature>
<dbReference type="InterPro" id="IPR026797">
    <property type="entry name" value="HAUS_6"/>
</dbReference>
<keyword evidence="4" id="KW-1185">Reference proteome</keyword>
<sequence>MSRSTSASSAAHSATLNASRSVSARAFAGPTRPSNTALFLTNLHLLDLDLCDDWPAITAQTFTTQNAQQNQKNRIRCVEWALFRLFQMWDAEETREKLQPFFPPLEPLQSLNLRAALYRSLNELKKNGVLGRASVLRKTMLDECKDEKLMELLLVFSTAVLKKTTASTRKRGPKKEPIARTLATAPLLSVSEQSSLLPLAIAHKATLQATLARKEVQRKRYVQFSDLLDSKADDINQRIENCREEKHSGRTFSRNVDTASVKRQLRENWSGDAKWIDAMLYGDDEKSDDVFLQKSFKDIWPRVEKGGTLQGQGMHEGLLESLEARVKRQQSRIIRWQEFHDQIKSRPSSAKDKKPPPREGSAAPVCTFDAHLKLQIGKCRDEVVAKGPTTSQRYQVIISKMNDELSKASKLRKDRAAVSLPRRGSPSRSPIKRTKSRSDSIPKKLLDAVDARPAPKPAPKLEPKKQLFDKVPVLARRYEPSSTPIDSEATLIGSTNGTLPSLPAFQPQPSLPPRSNENEEVPRKFTRPISPPPPPRSPTPPPPELPISKEDLLAEQIISSIGDATPSPVKKPRLSLTERARMSMAHASAFQLPETIEESPPSLPPLPVIPQETLLDRRATLAERTRQSMARVSLAPQHKSRKSMSTKRQSIFPVNQFETPRKSTAIEEEPKGDSTPKEYLFSEKAEYENVFKSRPKIAVSPILSPENADANGGEEDDLPMDSILEMDMDDSGPVDNWESSPLRRPAIMERGRV</sequence>